<proteinExistence type="predicted"/>
<dbReference type="GO" id="GO:0003677">
    <property type="term" value="F:DNA binding"/>
    <property type="evidence" value="ECO:0007669"/>
    <property type="project" value="UniProtKB-KW"/>
</dbReference>
<dbReference type="InterPro" id="IPR001387">
    <property type="entry name" value="Cro/C1-type_HTH"/>
</dbReference>
<sequence>MMKKYRSDAFAAIHEMMGSLREVNAIDKQTMRAFDDACLTPVQPLSPEDIRSLREREQLSQPVFARYLNVSKNLISDWERGTRKPCGSALKLLTVVKNKGIQTIA</sequence>
<accession>A0A6L2ZQ04</accession>
<organism evidence="5 6">
    <name type="scientific">Candidatus Regiella insecticola</name>
    <dbReference type="NCBI Taxonomy" id="138073"/>
    <lineage>
        <taxon>Bacteria</taxon>
        <taxon>Pseudomonadati</taxon>
        <taxon>Pseudomonadota</taxon>
        <taxon>Gammaproteobacteria</taxon>
        <taxon>Enterobacterales</taxon>
        <taxon>Enterobacteriaceae</taxon>
        <taxon>aphid secondary symbionts</taxon>
        <taxon>Candidatus Regiella</taxon>
    </lineage>
</organism>
<dbReference type="Gene3D" id="1.10.260.40">
    <property type="entry name" value="lambda repressor-like DNA-binding domains"/>
    <property type="match status" value="1"/>
</dbReference>
<keyword evidence="2" id="KW-0238">DNA-binding</keyword>
<dbReference type="PROSITE" id="PS50943">
    <property type="entry name" value="HTH_CROC1"/>
    <property type="match status" value="1"/>
</dbReference>
<evidence type="ECO:0000256" key="3">
    <source>
        <dbReference type="ARBA" id="ARBA00023163"/>
    </source>
</evidence>
<keyword evidence="3" id="KW-0804">Transcription</keyword>
<evidence type="ECO:0000313" key="5">
    <source>
        <dbReference type="EMBL" id="GFN46856.1"/>
    </source>
</evidence>
<protein>
    <submittedName>
        <fullName evidence="5">Putative transcriptional regulator</fullName>
    </submittedName>
</protein>
<dbReference type="PANTHER" id="PTHR36511:SF3">
    <property type="entry name" value="ANTITOXIN HIGA-2"/>
    <property type="match status" value="1"/>
</dbReference>
<dbReference type="InterPro" id="IPR052359">
    <property type="entry name" value="HTH-type_reg/antitoxin"/>
</dbReference>
<evidence type="ECO:0000259" key="4">
    <source>
        <dbReference type="PROSITE" id="PS50943"/>
    </source>
</evidence>
<dbReference type="Proteomes" id="UP000504714">
    <property type="component" value="Unassembled WGS sequence"/>
</dbReference>
<evidence type="ECO:0000256" key="2">
    <source>
        <dbReference type="ARBA" id="ARBA00023125"/>
    </source>
</evidence>
<feature type="domain" description="HTH cro/C1-type" evidence="4">
    <location>
        <begin position="50"/>
        <end position="85"/>
    </location>
</feature>
<dbReference type="Pfam" id="PF01381">
    <property type="entry name" value="HTH_3"/>
    <property type="match status" value="1"/>
</dbReference>
<comment type="caution">
    <text evidence="5">The sequence shown here is derived from an EMBL/GenBank/DDBJ whole genome shotgun (WGS) entry which is preliminary data.</text>
</comment>
<gene>
    <name evidence="5" type="ORF">RINTU1_26450</name>
</gene>
<name>A0A6L2ZQ04_9ENTR</name>
<dbReference type="EMBL" id="BLXO01000005">
    <property type="protein sequence ID" value="GFN46856.1"/>
    <property type="molecule type" value="Genomic_DNA"/>
</dbReference>
<dbReference type="PANTHER" id="PTHR36511">
    <property type="entry name" value="MERR FAMILY BACTERIAL REGULATORY PROTEIN"/>
    <property type="match status" value="1"/>
</dbReference>
<keyword evidence="1" id="KW-0805">Transcription regulation</keyword>
<reference evidence="5 6" key="1">
    <citation type="submission" date="2020-06" db="EMBL/GenBank/DDBJ databases">
        <title>The genome sequence of Candidatus Regiella insecticola strain Tut.</title>
        <authorList>
            <person name="Nikoh N."/>
            <person name="Tsuchida T."/>
            <person name="Koga R."/>
            <person name="Oshima K."/>
            <person name="Hattori M."/>
            <person name="Fukatsu T."/>
        </authorList>
    </citation>
    <scope>NUCLEOTIDE SEQUENCE [LARGE SCALE GENOMIC DNA]</scope>
    <source>
        <strain evidence="5 6">Tut</strain>
    </source>
</reference>
<dbReference type="SUPFAM" id="SSF47413">
    <property type="entry name" value="lambda repressor-like DNA-binding domains"/>
    <property type="match status" value="1"/>
</dbReference>
<dbReference type="AlphaFoldDB" id="A0A6L2ZQ04"/>
<dbReference type="SMART" id="SM00530">
    <property type="entry name" value="HTH_XRE"/>
    <property type="match status" value="1"/>
</dbReference>
<dbReference type="CDD" id="cd00093">
    <property type="entry name" value="HTH_XRE"/>
    <property type="match status" value="1"/>
</dbReference>
<evidence type="ECO:0000256" key="1">
    <source>
        <dbReference type="ARBA" id="ARBA00023015"/>
    </source>
</evidence>
<dbReference type="InterPro" id="IPR010982">
    <property type="entry name" value="Lambda_DNA-bd_dom_sf"/>
</dbReference>
<evidence type="ECO:0000313" key="6">
    <source>
        <dbReference type="Proteomes" id="UP000504714"/>
    </source>
</evidence>